<accession>A0A1Q2MEM5</accession>
<keyword evidence="3" id="KW-1185">Reference proteome</keyword>
<dbReference type="STRING" id="1851148.SMSP2_01520"/>
<evidence type="ECO:0008006" key="4">
    <source>
        <dbReference type="Google" id="ProtNLM"/>
    </source>
</evidence>
<proteinExistence type="predicted"/>
<dbReference type="PANTHER" id="PTHR44103">
    <property type="entry name" value="PROPROTEIN CONVERTASE P"/>
    <property type="match status" value="1"/>
</dbReference>
<dbReference type="OrthoDB" id="41724at2"/>
<dbReference type="Proteomes" id="UP000188181">
    <property type="component" value="Chromosome"/>
</dbReference>
<protein>
    <recommendedName>
        <fullName evidence="4">FG-GAP repeat</fullName>
    </recommendedName>
</protein>
<dbReference type="SUPFAM" id="SSF69318">
    <property type="entry name" value="Integrin alpha N-terminal domain"/>
    <property type="match status" value="2"/>
</dbReference>
<name>A0A1Q2MEM5_9BACT</name>
<dbReference type="PANTHER" id="PTHR44103:SF1">
    <property type="entry name" value="PROPROTEIN CONVERTASE P"/>
    <property type="match status" value="1"/>
</dbReference>
<evidence type="ECO:0000256" key="1">
    <source>
        <dbReference type="SAM" id="SignalP"/>
    </source>
</evidence>
<dbReference type="Gene3D" id="2.130.10.130">
    <property type="entry name" value="Integrin alpha, N-terminal"/>
    <property type="match status" value="3"/>
</dbReference>
<keyword evidence="1" id="KW-0732">Signal</keyword>
<dbReference type="EMBL" id="CP019646">
    <property type="protein sequence ID" value="AQQ71155.1"/>
    <property type="molecule type" value="Genomic_DNA"/>
</dbReference>
<feature type="signal peptide" evidence="1">
    <location>
        <begin position="1"/>
        <end position="22"/>
    </location>
</feature>
<dbReference type="AlphaFoldDB" id="A0A1Q2MEM5"/>
<feature type="chain" id="PRO_5012207914" description="FG-GAP repeat" evidence="1">
    <location>
        <begin position="23"/>
        <end position="659"/>
    </location>
</feature>
<organism evidence="2 3">
    <name type="scientific">Limihaloglobus sulfuriphilus</name>
    <dbReference type="NCBI Taxonomy" id="1851148"/>
    <lineage>
        <taxon>Bacteria</taxon>
        <taxon>Pseudomonadati</taxon>
        <taxon>Planctomycetota</taxon>
        <taxon>Phycisphaerae</taxon>
        <taxon>Sedimentisphaerales</taxon>
        <taxon>Sedimentisphaeraceae</taxon>
        <taxon>Limihaloglobus</taxon>
    </lineage>
</organism>
<sequence length="659" mass="73171" precursor="true">MKAVKFKILLLNVLCLIVAVNAAVFERLQYNNPGLEVDLGVGLWAWPLPMDYDNDGDYDLVVSCTDKPYRGTYFFENTSGNVKMPVFKPPVKIADGIGNVQISYIDGKPRVLSPAKEHKIFSEKPLSETTKIFSTTKVHGTSGRIRANQWKYCDFDGDGSLDIIVGIGDWADYGWDNAYDENGVWQNGPLRGYVYLIKNNGSNEEPDYEEPRKINAAGKPIDVYGMPSPNIADFDGDGDLDIMCGEFVDKFTYFENIGTRNNPKYAAGRYLKYQGNVLTMDLCMIVPVAVDWDRDGDFDLVVGQEDGRVAFIENTGEAKDGLPQFLQPVFFKQQAADLKFGALVTPCSYDWDGDGDEDLVCGNTAGYIGFIENLGMKKGMPVWAEPVYLEADGEVIRIMAGINGSIQGPCERKWGYTVVTVADWDHDGLADIIANSILGEIVWFKNIGTKVSPKLAAAEKIKVEWQTETPPKPDWNWKKPENNELITQWRTSVAVRDFTGDGLNDLAAIDHEGYLSLFERFPENGELKLRPGQRVFTSKGASEYDAKGKALNDTDGLLRLNSGVAGRSGRRKFCFADWNNDGRPDLLVNSINVNYLENISKSANGYMFQDEGQVGEHVLAGHTTCPTAVNWNGSGKADLLIGGEDGCFYYCRNPYQTSE</sequence>
<dbReference type="RefSeq" id="WP_146683363.1">
    <property type="nucleotide sequence ID" value="NZ_CP019646.1"/>
</dbReference>
<reference evidence="3" key="1">
    <citation type="submission" date="2017-02" db="EMBL/GenBank/DDBJ databases">
        <title>Comparative genomics and description of representatives of a novel lineage of planctomycetes thriving in anoxic sediments.</title>
        <authorList>
            <person name="Spring S."/>
            <person name="Bunk B."/>
            <person name="Sproer C."/>
        </authorList>
    </citation>
    <scope>NUCLEOTIDE SEQUENCE [LARGE SCALE GENOMIC DNA]</scope>
    <source>
        <strain evidence="3">SM-Chi-D1</strain>
    </source>
</reference>
<gene>
    <name evidence="2" type="ORF">SMSP2_01520</name>
</gene>
<evidence type="ECO:0000313" key="2">
    <source>
        <dbReference type="EMBL" id="AQQ71155.1"/>
    </source>
</evidence>
<dbReference type="InterPro" id="IPR028994">
    <property type="entry name" value="Integrin_alpha_N"/>
</dbReference>
<dbReference type="KEGG" id="pbas:SMSP2_01520"/>
<evidence type="ECO:0000313" key="3">
    <source>
        <dbReference type="Proteomes" id="UP000188181"/>
    </source>
</evidence>